<protein>
    <submittedName>
        <fullName evidence="2">D-tagatose-bisphosphate aldolase, class II, non-catalytic subunit</fullName>
    </submittedName>
</protein>
<dbReference type="Gene3D" id="3.20.20.70">
    <property type="entry name" value="Aldolase class I"/>
    <property type="match status" value="1"/>
</dbReference>
<reference evidence="2 3" key="1">
    <citation type="submission" date="2019-07" db="EMBL/GenBank/DDBJ databases">
        <title>Whole genome shotgun sequence of Swaminathania salitolerans NBRC 104436.</title>
        <authorList>
            <person name="Hosoyama A."/>
            <person name="Uohara A."/>
            <person name="Ohji S."/>
            <person name="Ichikawa N."/>
        </authorList>
    </citation>
    <scope>NUCLEOTIDE SEQUENCE [LARGE SCALE GENOMIC DNA]</scope>
    <source>
        <strain evidence="2 3">NBRC 104436</strain>
    </source>
</reference>
<evidence type="ECO:0000256" key="1">
    <source>
        <dbReference type="ARBA" id="ARBA00005007"/>
    </source>
</evidence>
<dbReference type="RefSeq" id="WP_147094425.1">
    <property type="nucleotide sequence ID" value="NZ_BJVC01000008.1"/>
</dbReference>
<dbReference type="Pfam" id="PF08013">
    <property type="entry name" value="GatZ_KbaZ-like"/>
    <property type="match status" value="1"/>
</dbReference>
<comment type="pathway">
    <text evidence="1">Carbohydrate metabolism.</text>
</comment>
<accession>A0A511BSW0</accession>
<dbReference type="GO" id="GO:0005975">
    <property type="term" value="P:carbohydrate metabolic process"/>
    <property type="evidence" value="ECO:0007669"/>
    <property type="project" value="InterPro"/>
</dbReference>
<dbReference type="Gene3D" id="1.10.400.20">
    <property type="entry name" value="putative tagatose 6-phosphate kinase domain like"/>
    <property type="match status" value="1"/>
</dbReference>
<dbReference type="PANTHER" id="PTHR32502:SF2">
    <property type="entry name" value="D-TAGATOSE-1,6-BISPHOSPHATE ALDOLASE SUBUNIT KBAZ"/>
    <property type="match status" value="1"/>
</dbReference>
<dbReference type="Proteomes" id="UP000321405">
    <property type="component" value="Unassembled WGS sequence"/>
</dbReference>
<proteinExistence type="predicted"/>
<dbReference type="OrthoDB" id="1672942at2"/>
<keyword evidence="3" id="KW-1185">Reference proteome</keyword>
<dbReference type="GO" id="GO:0005886">
    <property type="term" value="C:plasma membrane"/>
    <property type="evidence" value="ECO:0007669"/>
    <property type="project" value="TreeGrafter"/>
</dbReference>
<dbReference type="SUPFAM" id="SSF51569">
    <property type="entry name" value="Aldolase"/>
    <property type="match status" value="1"/>
</dbReference>
<organism evidence="2 3">
    <name type="scientific">Swaminathania salitolerans</name>
    <dbReference type="NCBI Taxonomy" id="182838"/>
    <lineage>
        <taxon>Bacteria</taxon>
        <taxon>Pseudomonadati</taxon>
        <taxon>Pseudomonadota</taxon>
        <taxon>Alphaproteobacteria</taxon>
        <taxon>Acetobacterales</taxon>
        <taxon>Acetobacteraceae</taxon>
        <taxon>Swaminathania</taxon>
    </lineage>
</organism>
<evidence type="ECO:0000313" key="3">
    <source>
        <dbReference type="Proteomes" id="UP000321405"/>
    </source>
</evidence>
<sequence length="416" mass="45168">MTQTDLTELRGRYDRGENPGLTSVCSAHPLVIEAALVHAADRGQSALIEATCNQVNQDGGYTGMTPASFRDFVFGIAGRVGFARERIILGGDHLGPNPWKSLPPEAAMQKAELMIAAYAGAGFTKLHLDASMGCAGEAAHLPDEIVAERAVRLARAAEAAAPGKACYVIGTEIPTPGGATEALDHVVPTTPDAVKKTYAVHEAAFRAALPDMWPRVIGIVVQPGVEFGHDDVAIYAPEPARDLVATLAKLPGLVFEAHSTDYQPGASLSRLRKDGFCILKVGPELTFALREALYGLDAIRMFRTPGAESLPDTMEAVMLRSPADWRSHYHGTPAEQRVLRHFSYSDRIRYYWPAPEARKAVDALLSDSGGATIPETMLSQYLPRFLERVKSGVLKAEPREILIQSVRDVLERYETR</sequence>
<evidence type="ECO:0000313" key="2">
    <source>
        <dbReference type="EMBL" id="GEL03365.1"/>
    </source>
</evidence>
<dbReference type="InterPro" id="IPR013785">
    <property type="entry name" value="Aldolase_TIM"/>
</dbReference>
<dbReference type="InterPro" id="IPR050303">
    <property type="entry name" value="GatZ_KbaZ_carbometab"/>
</dbReference>
<comment type="caution">
    <text evidence="2">The sequence shown here is derived from an EMBL/GenBank/DDBJ whole genome shotgun (WGS) entry which is preliminary data.</text>
</comment>
<name>A0A511BSW0_9PROT</name>
<dbReference type="GO" id="GO:0009401">
    <property type="term" value="P:phosphoenolpyruvate-dependent sugar phosphotransferase system"/>
    <property type="evidence" value="ECO:0007669"/>
    <property type="project" value="TreeGrafter"/>
</dbReference>
<dbReference type="AlphaFoldDB" id="A0A511BSW0"/>
<dbReference type="InterPro" id="IPR012062">
    <property type="entry name" value="GatZ/KbaZ-like"/>
</dbReference>
<dbReference type="NCBIfam" id="TIGR02810">
    <property type="entry name" value="agaZ_gatZ"/>
    <property type="match status" value="1"/>
</dbReference>
<dbReference type="EMBL" id="BJVC01000008">
    <property type="protein sequence ID" value="GEL03365.1"/>
    <property type="molecule type" value="Genomic_DNA"/>
</dbReference>
<dbReference type="PIRSF" id="PIRSF009264">
    <property type="entry name" value="TagBP_ald_AgaZ"/>
    <property type="match status" value="1"/>
</dbReference>
<dbReference type="PANTHER" id="PTHR32502">
    <property type="entry name" value="N-ACETYLGALACTOSAMINE PERMEASE II COMPONENT-RELATED"/>
    <property type="match status" value="1"/>
</dbReference>
<gene>
    <name evidence="2" type="ORF">SSA02_25280</name>
</gene>